<feature type="transmembrane region" description="Helical" evidence="1">
    <location>
        <begin position="313"/>
        <end position="330"/>
    </location>
</feature>
<keyword evidence="1" id="KW-0812">Transmembrane</keyword>
<keyword evidence="3" id="KW-1185">Reference proteome</keyword>
<dbReference type="EMBL" id="JACYFS010000004">
    <property type="protein sequence ID" value="MBD8083561.1"/>
    <property type="molecule type" value="Genomic_DNA"/>
</dbReference>
<feature type="transmembrane region" description="Helical" evidence="1">
    <location>
        <begin position="176"/>
        <end position="205"/>
    </location>
</feature>
<name>A0ABR8ZFT7_9FLAO</name>
<reference evidence="2 3" key="1">
    <citation type="submission" date="2020-09" db="EMBL/GenBank/DDBJ databases">
        <title>Genome seq and assembly of Chryseobacterium sp.</title>
        <authorList>
            <person name="Chhetri G."/>
        </authorList>
    </citation>
    <scope>NUCLEOTIDE SEQUENCE [LARGE SCALE GENOMIC DNA]</scope>
    <source>
        <strain evidence="2 3">GCR10</strain>
    </source>
</reference>
<feature type="transmembrane region" description="Helical" evidence="1">
    <location>
        <begin position="90"/>
        <end position="110"/>
    </location>
</feature>
<dbReference type="Proteomes" id="UP000637299">
    <property type="component" value="Unassembled WGS sequence"/>
</dbReference>
<keyword evidence="1" id="KW-0472">Membrane</keyword>
<dbReference type="RefSeq" id="WP_191737435.1">
    <property type="nucleotide sequence ID" value="NZ_JACYFS010000004.1"/>
</dbReference>
<comment type="caution">
    <text evidence="2">The sequence shown here is derived from an EMBL/GenBank/DDBJ whole genome shotgun (WGS) entry which is preliminary data.</text>
</comment>
<feature type="transmembrane region" description="Helical" evidence="1">
    <location>
        <begin position="12"/>
        <end position="30"/>
    </location>
</feature>
<feature type="transmembrane region" description="Helical" evidence="1">
    <location>
        <begin position="131"/>
        <end position="164"/>
    </location>
</feature>
<feature type="transmembrane region" description="Helical" evidence="1">
    <location>
        <begin position="51"/>
        <end position="70"/>
    </location>
</feature>
<evidence type="ECO:0000313" key="3">
    <source>
        <dbReference type="Proteomes" id="UP000637299"/>
    </source>
</evidence>
<sequence length="333" mass="38237">MLQNNDEKISSVLFTAILPFLLFFMAYYGFESSYVKLKTMERAPDFMFSSVYAYRVIPNFLTVHITTFLTDFINSNLISLKPFIAKNGTVFYHSIFLINLVFFLGSSVVLNKILKFEPNLFASDPRLRKLLHLLGVFLMVIVQYVPTNCDSIAVFFFLAGIFFSLKYSKSRQSRDLFILVGIIFISTFVRETACLNIAFFAALFFDYRKFSIKNFAFYKEITAVILAFVIPYIGLRMIIPQEGAVAEGFYLVQNFSSPFNLAGLVFGTVVLYFIYQLCGVAERNTFKNFIILSVPYLGMITFVGLFWETRLWLPLLLGVLVISSQNINFIKLK</sequence>
<evidence type="ECO:0000313" key="2">
    <source>
        <dbReference type="EMBL" id="MBD8083561.1"/>
    </source>
</evidence>
<feature type="transmembrane region" description="Helical" evidence="1">
    <location>
        <begin position="259"/>
        <end position="277"/>
    </location>
</feature>
<evidence type="ECO:0000256" key="1">
    <source>
        <dbReference type="SAM" id="Phobius"/>
    </source>
</evidence>
<protein>
    <submittedName>
        <fullName evidence="2">Glycosyltransferase family 39 protein</fullName>
    </submittedName>
</protein>
<gene>
    <name evidence="2" type="ORF">IC610_14160</name>
</gene>
<keyword evidence="1" id="KW-1133">Transmembrane helix</keyword>
<accession>A0ABR8ZFT7</accession>
<feature type="transmembrane region" description="Helical" evidence="1">
    <location>
        <begin position="217"/>
        <end position="239"/>
    </location>
</feature>
<organism evidence="2 3">
    <name type="scientific">Chryseobacterium caseinilyticum</name>
    <dbReference type="NCBI Taxonomy" id="2771428"/>
    <lineage>
        <taxon>Bacteria</taxon>
        <taxon>Pseudomonadati</taxon>
        <taxon>Bacteroidota</taxon>
        <taxon>Flavobacteriia</taxon>
        <taxon>Flavobacteriales</taxon>
        <taxon>Weeksellaceae</taxon>
        <taxon>Chryseobacterium group</taxon>
        <taxon>Chryseobacterium</taxon>
    </lineage>
</organism>
<proteinExistence type="predicted"/>
<feature type="transmembrane region" description="Helical" evidence="1">
    <location>
        <begin position="289"/>
        <end position="307"/>
    </location>
</feature>